<feature type="compositionally biased region" description="Polar residues" evidence="9">
    <location>
        <begin position="82"/>
        <end position="113"/>
    </location>
</feature>
<dbReference type="Pfam" id="PF00447">
    <property type="entry name" value="HSF_DNA-bind"/>
    <property type="match status" value="1"/>
</dbReference>
<reference evidence="11" key="1">
    <citation type="submission" date="2022-07" db="EMBL/GenBank/DDBJ databases">
        <title>Phylogenomic reconstructions and comparative analyses of Kickxellomycotina fungi.</title>
        <authorList>
            <person name="Reynolds N.K."/>
            <person name="Stajich J.E."/>
            <person name="Barry K."/>
            <person name="Grigoriev I.V."/>
            <person name="Crous P."/>
            <person name="Smith M.E."/>
        </authorList>
    </citation>
    <scope>NUCLEOTIDE SEQUENCE</scope>
    <source>
        <strain evidence="11">RSA 1196</strain>
    </source>
</reference>
<dbReference type="PANTHER" id="PTHR10015:SF427">
    <property type="entry name" value="HEAT SHOCK FACTOR PROTEIN"/>
    <property type="match status" value="1"/>
</dbReference>
<keyword evidence="5" id="KW-0804">Transcription</keyword>
<feature type="domain" description="HSF-type DNA-binding" evidence="10">
    <location>
        <begin position="161"/>
        <end position="185"/>
    </location>
</feature>
<evidence type="ECO:0000256" key="6">
    <source>
        <dbReference type="ARBA" id="ARBA00023242"/>
    </source>
</evidence>
<comment type="caution">
    <text evidence="11">The sequence shown here is derived from an EMBL/GenBank/DDBJ whole genome shotgun (WGS) entry which is preliminary data.</text>
</comment>
<dbReference type="GO" id="GO:0003700">
    <property type="term" value="F:DNA-binding transcription factor activity"/>
    <property type="evidence" value="ECO:0007669"/>
    <property type="project" value="InterPro"/>
</dbReference>
<feature type="coiled-coil region" evidence="8">
    <location>
        <begin position="541"/>
        <end position="568"/>
    </location>
</feature>
<dbReference type="SUPFAM" id="SSF46785">
    <property type="entry name" value="Winged helix' DNA-binding domain"/>
    <property type="match status" value="1"/>
</dbReference>
<protein>
    <submittedName>
        <fullName evidence="11">Heat shock transcription factor</fullName>
    </submittedName>
</protein>
<feature type="compositionally biased region" description="Polar residues" evidence="9">
    <location>
        <begin position="521"/>
        <end position="532"/>
    </location>
</feature>
<evidence type="ECO:0000259" key="10">
    <source>
        <dbReference type="PROSITE" id="PS00434"/>
    </source>
</evidence>
<proteinExistence type="inferred from homology"/>
<dbReference type="Proteomes" id="UP001150925">
    <property type="component" value="Unassembled WGS sequence"/>
</dbReference>
<feature type="region of interest" description="Disordered" evidence="9">
    <location>
        <begin position="408"/>
        <end position="448"/>
    </location>
</feature>
<dbReference type="InterPro" id="IPR000232">
    <property type="entry name" value="HSF_DNA-bd"/>
</dbReference>
<feature type="compositionally biased region" description="Polar residues" evidence="9">
    <location>
        <begin position="408"/>
        <end position="431"/>
    </location>
</feature>
<evidence type="ECO:0000256" key="9">
    <source>
        <dbReference type="SAM" id="MobiDB-lite"/>
    </source>
</evidence>
<evidence type="ECO:0000313" key="11">
    <source>
        <dbReference type="EMBL" id="KAJ1957561.1"/>
    </source>
</evidence>
<keyword evidence="8" id="KW-0175">Coiled coil</keyword>
<comment type="similarity">
    <text evidence="2 7">Belongs to the HSF family.</text>
</comment>
<evidence type="ECO:0000313" key="12">
    <source>
        <dbReference type="Proteomes" id="UP001150925"/>
    </source>
</evidence>
<keyword evidence="4" id="KW-0238">DNA-binding</keyword>
<feature type="region of interest" description="Disordered" evidence="9">
    <location>
        <begin position="204"/>
        <end position="245"/>
    </location>
</feature>
<feature type="compositionally biased region" description="Low complexity" evidence="9">
    <location>
        <begin position="48"/>
        <end position="69"/>
    </location>
</feature>
<dbReference type="PANTHER" id="PTHR10015">
    <property type="entry name" value="HEAT SHOCK TRANSCRIPTION FACTOR"/>
    <property type="match status" value="1"/>
</dbReference>
<keyword evidence="12" id="KW-1185">Reference proteome</keyword>
<comment type="subcellular location">
    <subcellularLocation>
        <location evidence="1">Nucleus</location>
    </subcellularLocation>
</comment>
<dbReference type="EMBL" id="JANBPY010001925">
    <property type="protein sequence ID" value="KAJ1957561.1"/>
    <property type="molecule type" value="Genomic_DNA"/>
</dbReference>
<dbReference type="GO" id="GO:0005634">
    <property type="term" value="C:nucleus"/>
    <property type="evidence" value="ECO:0007669"/>
    <property type="project" value="UniProtKB-SubCell"/>
</dbReference>
<dbReference type="SMART" id="SM00415">
    <property type="entry name" value="HSF"/>
    <property type="match status" value="1"/>
</dbReference>
<dbReference type="GO" id="GO:0043565">
    <property type="term" value="F:sequence-specific DNA binding"/>
    <property type="evidence" value="ECO:0007669"/>
    <property type="project" value="InterPro"/>
</dbReference>
<dbReference type="PROSITE" id="PS00434">
    <property type="entry name" value="HSF_DOMAIN"/>
    <property type="match status" value="1"/>
</dbReference>
<evidence type="ECO:0000256" key="3">
    <source>
        <dbReference type="ARBA" id="ARBA00023015"/>
    </source>
</evidence>
<evidence type="ECO:0000256" key="1">
    <source>
        <dbReference type="ARBA" id="ARBA00004123"/>
    </source>
</evidence>
<dbReference type="Gene3D" id="1.10.10.10">
    <property type="entry name" value="Winged helix-like DNA-binding domain superfamily/Winged helix DNA-binding domain"/>
    <property type="match status" value="1"/>
</dbReference>
<dbReference type="FunFam" id="1.10.10.10:FF:000027">
    <property type="entry name" value="Heat shock transcription factor 1"/>
    <property type="match status" value="1"/>
</dbReference>
<evidence type="ECO:0000256" key="4">
    <source>
        <dbReference type="ARBA" id="ARBA00023125"/>
    </source>
</evidence>
<evidence type="ECO:0000256" key="8">
    <source>
        <dbReference type="SAM" id="Coils"/>
    </source>
</evidence>
<keyword evidence="3" id="KW-0805">Transcription regulation</keyword>
<feature type="region of interest" description="Disordered" evidence="9">
    <location>
        <begin position="327"/>
        <end position="385"/>
    </location>
</feature>
<name>A0A9W8ANJ5_9FUNG</name>
<dbReference type="AlphaFoldDB" id="A0A9W8ANJ5"/>
<feature type="region of interest" description="Disordered" evidence="9">
    <location>
        <begin position="519"/>
        <end position="538"/>
    </location>
</feature>
<feature type="region of interest" description="Disordered" evidence="9">
    <location>
        <begin position="1"/>
        <end position="113"/>
    </location>
</feature>
<sequence>MVNKKPRTLAAKPSAIASPAPSPGHGGVNRASDAATRNLPRLLPAPPTSSSLLAAIPTSSTTGTQSSVSHIGPTAKSPPLPTSHQPKSATDQSPATLVQRHSSSLKGQANAPATRTSSLPAFLSKLYQMVNDPATDSLIQWADNGLSFFISQPEQFAKDVLPTFFKHGNFSSFVRQLNMYGFHKIPHIQQGSLHGDAGTSRWEFSNPHFLRDEPDRLTQVTRKRNRDSDEGGNGKQSHTGTRVSAGDLERLLRDLTDIRKHQLRITSDLRNLQRSNQLLWQEAVATEHRYAQHQGLINNILQFLASQFSTQRRAALLSPLKRQFLIKDTPRSPVPSGELAQGQPPTHSKSIDSPSYDTATTTSESNPSPAGVDHNAVSPSFTALPPMDSGTSNALLEFLAHAIFGDSNSTEPSSTVGQVSSFPTDNSSAQQYPERPLSPLPGSSDPTSHELMLQTLLSNPLRLDPRLLLGPSASDQPALAENGTPTDTALPIPDWNQPTNLSAVDLATLTQALALSSAASNQVEPHNSSLTTRLAAPTTDIQTTSRNVEELNHAIDKLQTDLESISHTWSMDSNPFHQSNSQS</sequence>
<evidence type="ECO:0000256" key="5">
    <source>
        <dbReference type="ARBA" id="ARBA00023163"/>
    </source>
</evidence>
<gene>
    <name evidence="11" type="primary">CTA8_2</name>
    <name evidence="11" type="ORF">IWQ62_005063</name>
</gene>
<keyword evidence="11" id="KW-0346">Stress response</keyword>
<dbReference type="OrthoDB" id="60033at2759"/>
<organism evidence="11 12">
    <name type="scientific">Dispira parvispora</name>
    <dbReference type="NCBI Taxonomy" id="1520584"/>
    <lineage>
        <taxon>Eukaryota</taxon>
        <taxon>Fungi</taxon>
        <taxon>Fungi incertae sedis</taxon>
        <taxon>Zoopagomycota</taxon>
        <taxon>Kickxellomycotina</taxon>
        <taxon>Dimargaritomycetes</taxon>
        <taxon>Dimargaritales</taxon>
        <taxon>Dimargaritaceae</taxon>
        <taxon>Dispira</taxon>
    </lineage>
</organism>
<dbReference type="PRINTS" id="PR00056">
    <property type="entry name" value="HSFDOMAIN"/>
</dbReference>
<keyword evidence="6" id="KW-0539">Nucleus</keyword>
<feature type="region of interest" description="Disordered" evidence="9">
    <location>
        <begin position="467"/>
        <end position="496"/>
    </location>
</feature>
<feature type="compositionally biased region" description="Low complexity" evidence="9">
    <location>
        <begin position="10"/>
        <end position="19"/>
    </location>
</feature>
<dbReference type="InterPro" id="IPR036390">
    <property type="entry name" value="WH_DNA-bd_sf"/>
</dbReference>
<evidence type="ECO:0000256" key="7">
    <source>
        <dbReference type="RuleBase" id="RU004020"/>
    </source>
</evidence>
<feature type="compositionally biased region" description="Polar residues" evidence="9">
    <location>
        <begin position="343"/>
        <end position="368"/>
    </location>
</feature>
<accession>A0A9W8ANJ5</accession>
<evidence type="ECO:0000256" key="2">
    <source>
        <dbReference type="ARBA" id="ARBA00006403"/>
    </source>
</evidence>
<dbReference type="InterPro" id="IPR036388">
    <property type="entry name" value="WH-like_DNA-bd_sf"/>
</dbReference>